<dbReference type="PANTHER" id="PTHR46847:SF3">
    <property type="entry name" value="GALACTOFURANOSE-BINDING PROTEIN YTFQ"/>
    <property type="match status" value="1"/>
</dbReference>
<keyword evidence="8" id="KW-1185">Reference proteome</keyword>
<dbReference type="Pfam" id="PF13407">
    <property type="entry name" value="Peripla_BP_4"/>
    <property type="match status" value="1"/>
</dbReference>
<feature type="domain" description="Periplasmic binding protein" evidence="6">
    <location>
        <begin position="47"/>
        <end position="303"/>
    </location>
</feature>
<feature type="compositionally biased region" description="Low complexity" evidence="4">
    <location>
        <begin position="306"/>
        <end position="318"/>
    </location>
</feature>
<comment type="subcellular location">
    <subcellularLocation>
        <location evidence="1">Cell envelope</location>
    </subcellularLocation>
</comment>
<comment type="similarity">
    <text evidence="2">Belongs to the bacterial solute-binding protein 2 family.</text>
</comment>
<keyword evidence="3 5" id="KW-0732">Signal</keyword>
<evidence type="ECO:0000259" key="6">
    <source>
        <dbReference type="Pfam" id="PF13407"/>
    </source>
</evidence>
<keyword evidence="7" id="KW-0762">Sugar transport</keyword>
<feature type="chain" id="PRO_5045919949" evidence="5">
    <location>
        <begin position="28"/>
        <end position="373"/>
    </location>
</feature>
<evidence type="ECO:0000256" key="4">
    <source>
        <dbReference type="SAM" id="MobiDB-lite"/>
    </source>
</evidence>
<dbReference type="PROSITE" id="PS51257">
    <property type="entry name" value="PROKAR_LIPOPROTEIN"/>
    <property type="match status" value="1"/>
</dbReference>
<evidence type="ECO:0000256" key="1">
    <source>
        <dbReference type="ARBA" id="ARBA00004196"/>
    </source>
</evidence>
<evidence type="ECO:0000256" key="3">
    <source>
        <dbReference type="ARBA" id="ARBA00022729"/>
    </source>
</evidence>
<protein>
    <submittedName>
        <fullName evidence="7">ABC-type sugar transport system substrate-binding protein</fullName>
    </submittedName>
</protein>
<accession>A0ABU0TV76</accession>
<dbReference type="SUPFAM" id="SSF53822">
    <property type="entry name" value="Periplasmic binding protein-like I"/>
    <property type="match status" value="1"/>
</dbReference>
<evidence type="ECO:0000313" key="8">
    <source>
        <dbReference type="Proteomes" id="UP001226691"/>
    </source>
</evidence>
<feature type="compositionally biased region" description="Basic residues" evidence="4">
    <location>
        <begin position="319"/>
        <end position="331"/>
    </location>
</feature>
<dbReference type="RefSeq" id="WP_307483294.1">
    <property type="nucleotide sequence ID" value="NZ_JAUTBF010000001.1"/>
</dbReference>
<evidence type="ECO:0000313" key="7">
    <source>
        <dbReference type="EMBL" id="MDQ1123566.1"/>
    </source>
</evidence>
<dbReference type="InterPro" id="IPR028082">
    <property type="entry name" value="Peripla_BP_I"/>
</dbReference>
<organism evidence="7 8">
    <name type="scientific">Microbacterium trichothecenolyticum</name>
    <name type="common">Aureobacterium trichothecenolyticum</name>
    <dbReference type="NCBI Taxonomy" id="69370"/>
    <lineage>
        <taxon>Bacteria</taxon>
        <taxon>Bacillati</taxon>
        <taxon>Actinomycetota</taxon>
        <taxon>Actinomycetes</taxon>
        <taxon>Micrococcales</taxon>
        <taxon>Microbacteriaceae</taxon>
        <taxon>Microbacterium</taxon>
    </lineage>
</organism>
<sequence length="373" mass="38881">MSISKRMRGVVGFIGAGAVALSLAGCAGGDGSAAGGSGGGDGVITVGFVAVGPEGGWRNANEQAVKDAFSSDAGFDLKYAPAASPSDQKSQLDAFSTFVNDEVDAILLTATEASGWEDSLKLAKEAQIPVILLDRGVDAPSDLYVTRIAPDNKQVAASVGDWAVTTFPSGANYFVLEGVPGLSVVNERNEGFDEAISGATGFTKVGAQTANWKTDEGKSVIETVLKANNNNIQFIFAQNDEMGIGAAQAVSAAGLTPGTDVKIATIDGTKGALEALSKGQLSFVAQYNPFFGDIAADAVKKAIAAVSRSSRPSSSTARRSTRPRQPTRRCPRASASKPLPRTRSISPQWGWPPGHPHSRFPTRSVHNEEVRQR</sequence>
<dbReference type="Proteomes" id="UP001226691">
    <property type="component" value="Unassembled WGS sequence"/>
</dbReference>
<feature type="region of interest" description="Disordered" evidence="4">
    <location>
        <begin position="306"/>
        <end position="373"/>
    </location>
</feature>
<keyword evidence="7" id="KW-0813">Transport</keyword>
<dbReference type="PANTHER" id="PTHR46847">
    <property type="entry name" value="D-ALLOSE-BINDING PERIPLASMIC PROTEIN-RELATED"/>
    <property type="match status" value="1"/>
</dbReference>
<dbReference type="EMBL" id="JAUTBF010000001">
    <property type="protein sequence ID" value="MDQ1123566.1"/>
    <property type="molecule type" value="Genomic_DNA"/>
</dbReference>
<dbReference type="Gene3D" id="3.40.50.2300">
    <property type="match status" value="2"/>
</dbReference>
<gene>
    <name evidence="7" type="ORF">QE412_002139</name>
</gene>
<dbReference type="InterPro" id="IPR025997">
    <property type="entry name" value="SBP_2_dom"/>
</dbReference>
<feature type="signal peptide" evidence="5">
    <location>
        <begin position="1"/>
        <end position="27"/>
    </location>
</feature>
<name>A0ABU0TV76_MICTR</name>
<reference evidence="7 8" key="1">
    <citation type="submission" date="2023-07" db="EMBL/GenBank/DDBJ databases">
        <title>Functional and genomic diversity of the sorghum phyllosphere microbiome.</title>
        <authorList>
            <person name="Shade A."/>
        </authorList>
    </citation>
    <scope>NUCLEOTIDE SEQUENCE [LARGE SCALE GENOMIC DNA]</scope>
    <source>
        <strain evidence="7 8">SORGH_AS_1207</strain>
    </source>
</reference>
<evidence type="ECO:0000256" key="5">
    <source>
        <dbReference type="SAM" id="SignalP"/>
    </source>
</evidence>
<comment type="caution">
    <text evidence="7">The sequence shown here is derived from an EMBL/GenBank/DDBJ whole genome shotgun (WGS) entry which is preliminary data.</text>
</comment>
<proteinExistence type="inferred from homology"/>
<evidence type="ECO:0000256" key="2">
    <source>
        <dbReference type="ARBA" id="ARBA00007639"/>
    </source>
</evidence>